<gene>
    <name evidence="6" type="ORF">QLQ15_16580</name>
</gene>
<keyword evidence="1" id="KW-0479">Metal-binding</keyword>
<feature type="domain" description="EF-hand" evidence="5">
    <location>
        <begin position="152"/>
        <end position="187"/>
    </location>
</feature>
<protein>
    <submittedName>
        <fullName evidence="6">Calcium-binding protein</fullName>
    </submittedName>
</protein>
<organism evidence="6 7">
    <name type="scientific">Lysobacter stagni</name>
    <dbReference type="NCBI Taxonomy" id="3045172"/>
    <lineage>
        <taxon>Bacteria</taxon>
        <taxon>Pseudomonadati</taxon>
        <taxon>Pseudomonadota</taxon>
        <taxon>Gammaproteobacteria</taxon>
        <taxon>Lysobacterales</taxon>
        <taxon>Lysobacteraceae</taxon>
        <taxon>Lysobacter</taxon>
    </lineage>
</organism>
<reference evidence="6 7" key="1">
    <citation type="submission" date="2023-05" db="EMBL/GenBank/DDBJ databases">
        <title>Lysobacter sp. strain LF1 Genome sequencing and assembly.</title>
        <authorList>
            <person name="Jung Y."/>
        </authorList>
    </citation>
    <scope>NUCLEOTIDE SEQUENCE [LARGE SCALE GENOMIC DNA]</scope>
    <source>
        <strain evidence="6 7">LF1</strain>
    </source>
</reference>
<dbReference type="PANTHER" id="PTHR10827">
    <property type="entry name" value="RETICULOCALBIN"/>
    <property type="match status" value="1"/>
</dbReference>
<dbReference type="InterPro" id="IPR011992">
    <property type="entry name" value="EF-hand-dom_pair"/>
</dbReference>
<dbReference type="InterPro" id="IPR002048">
    <property type="entry name" value="EF_hand_dom"/>
</dbReference>
<evidence type="ECO:0000313" key="7">
    <source>
        <dbReference type="Proteomes" id="UP001321580"/>
    </source>
</evidence>
<dbReference type="PROSITE" id="PS00018">
    <property type="entry name" value="EF_HAND_1"/>
    <property type="match status" value="2"/>
</dbReference>
<feature type="region of interest" description="Disordered" evidence="3">
    <location>
        <begin position="28"/>
        <end position="48"/>
    </location>
</feature>
<dbReference type="EMBL" id="JASGBI010000001">
    <property type="protein sequence ID" value="MDI9240522.1"/>
    <property type="molecule type" value="Genomic_DNA"/>
</dbReference>
<name>A0ABT6XK24_9GAMM</name>
<dbReference type="Pfam" id="PF13202">
    <property type="entry name" value="EF-hand_5"/>
    <property type="match status" value="5"/>
</dbReference>
<dbReference type="RefSeq" id="WP_283213846.1">
    <property type="nucleotide sequence ID" value="NZ_JASGBI010000001.1"/>
</dbReference>
<dbReference type="PROSITE" id="PS50222">
    <property type="entry name" value="EF_HAND_2"/>
    <property type="match status" value="1"/>
</dbReference>
<feature type="chain" id="PRO_5045214470" evidence="4">
    <location>
        <begin position="25"/>
        <end position="210"/>
    </location>
</feature>
<dbReference type="Proteomes" id="UP001321580">
    <property type="component" value="Unassembled WGS sequence"/>
</dbReference>
<comment type="caution">
    <text evidence="6">The sequence shown here is derived from an EMBL/GenBank/DDBJ whole genome shotgun (WGS) entry which is preliminary data.</text>
</comment>
<dbReference type="Gene3D" id="1.10.238.10">
    <property type="entry name" value="EF-hand"/>
    <property type="match status" value="3"/>
</dbReference>
<feature type="signal peptide" evidence="4">
    <location>
        <begin position="1"/>
        <end position="24"/>
    </location>
</feature>
<accession>A0ABT6XK24</accession>
<dbReference type="InterPro" id="IPR018247">
    <property type="entry name" value="EF_Hand_1_Ca_BS"/>
</dbReference>
<evidence type="ECO:0000256" key="2">
    <source>
        <dbReference type="ARBA" id="ARBA00022737"/>
    </source>
</evidence>
<keyword evidence="2" id="KW-0677">Repeat</keyword>
<feature type="compositionally biased region" description="Basic and acidic residues" evidence="3">
    <location>
        <begin position="67"/>
        <end position="78"/>
    </location>
</feature>
<evidence type="ECO:0000313" key="6">
    <source>
        <dbReference type="EMBL" id="MDI9240522.1"/>
    </source>
</evidence>
<keyword evidence="4" id="KW-0732">Signal</keyword>
<sequence>MKRNTLSVLLAAAVTAIVAGTAFAAPQAGDAPRRAPLDTNNDGAIDRTEAAAFPRLAAKFDELDRNRDGKLDASERPQHKGHGRRGGHGDGGIGRVAEADTDGDGRISRTEAATLPWIGEKFADIDASRDGFLVRSELTKYHERMRTQREAEHAKRAEERFVEADLNKDGKLSRVEVTEKMPRLAKAFAFLDENRDGFLTRDDLKPPMHR</sequence>
<dbReference type="SUPFAM" id="SSF47473">
    <property type="entry name" value="EF-hand"/>
    <property type="match status" value="1"/>
</dbReference>
<evidence type="ECO:0000256" key="3">
    <source>
        <dbReference type="SAM" id="MobiDB-lite"/>
    </source>
</evidence>
<dbReference type="PANTHER" id="PTHR10827:SF98">
    <property type="entry name" value="45 KDA CALCIUM-BINDING PROTEIN"/>
    <property type="match status" value="1"/>
</dbReference>
<proteinExistence type="predicted"/>
<keyword evidence="7" id="KW-1185">Reference proteome</keyword>
<evidence type="ECO:0000259" key="5">
    <source>
        <dbReference type="PROSITE" id="PS50222"/>
    </source>
</evidence>
<feature type="region of interest" description="Disordered" evidence="3">
    <location>
        <begin position="67"/>
        <end position="104"/>
    </location>
</feature>
<evidence type="ECO:0000256" key="4">
    <source>
        <dbReference type="SAM" id="SignalP"/>
    </source>
</evidence>
<evidence type="ECO:0000256" key="1">
    <source>
        <dbReference type="ARBA" id="ARBA00022723"/>
    </source>
</evidence>